<feature type="binding site" evidence="8">
    <location>
        <position position="64"/>
    </location>
    <ligand>
        <name>tRNA</name>
        <dbReference type="ChEBI" id="CHEBI:17843"/>
    </ligand>
</feature>
<evidence type="ECO:0000256" key="8">
    <source>
        <dbReference type="HAMAP-Rule" id="MF_00083"/>
    </source>
</evidence>
<dbReference type="Gene3D" id="3.40.50.1470">
    <property type="entry name" value="Peptidyl-tRNA hydrolase"/>
    <property type="match status" value="1"/>
</dbReference>
<dbReference type="RefSeq" id="WP_077718280.1">
    <property type="nucleotide sequence ID" value="NZ_CP019699.1"/>
</dbReference>
<gene>
    <name evidence="8" type="primary">pth</name>
    <name evidence="11" type="ORF">B0W44_00280</name>
</gene>
<organism evidence="11 12">
    <name type="scientific">Novibacillus thermophilus</name>
    <dbReference type="NCBI Taxonomy" id="1471761"/>
    <lineage>
        <taxon>Bacteria</taxon>
        <taxon>Bacillati</taxon>
        <taxon>Bacillota</taxon>
        <taxon>Bacilli</taxon>
        <taxon>Bacillales</taxon>
        <taxon>Thermoactinomycetaceae</taxon>
        <taxon>Novibacillus</taxon>
    </lineage>
</organism>
<comment type="subcellular location">
    <subcellularLocation>
        <location evidence="8">Cytoplasm</location>
    </subcellularLocation>
</comment>
<evidence type="ECO:0000256" key="2">
    <source>
        <dbReference type="ARBA" id="ARBA00022555"/>
    </source>
</evidence>
<dbReference type="FunFam" id="3.40.50.1470:FF:000001">
    <property type="entry name" value="Peptidyl-tRNA hydrolase"/>
    <property type="match status" value="1"/>
</dbReference>
<dbReference type="PANTHER" id="PTHR17224:SF1">
    <property type="entry name" value="PEPTIDYL-TRNA HYDROLASE"/>
    <property type="match status" value="1"/>
</dbReference>
<feature type="site" description="Discriminates between blocked and unblocked aminoacyl-tRNA" evidence="8">
    <location>
        <position position="9"/>
    </location>
</feature>
<keyword evidence="2 8" id="KW-0820">tRNA-binding</keyword>
<dbReference type="GO" id="GO:0006515">
    <property type="term" value="P:protein quality control for misfolded or incompletely synthesized proteins"/>
    <property type="evidence" value="ECO:0007669"/>
    <property type="project" value="UniProtKB-UniRule"/>
</dbReference>
<accession>A0A1U9K345</accession>
<dbReference type="Pfam" id="PF01195">
    <property type="entry name" value="Pept_tRNA_hydro"/>
    <property type="match status" value="1"/>
</dbReference>
<dbReference type="KEGG" id="ntr:B0W44_00280"/>
<dbReference type="InterPro" id="IPR036416">
    <property type="entry name" value="Pept_tRNA_hydro_sf"/>
</dbReference>
<reference evidence="11 12" key="1">
    <citation type="journal article" date="2015" name="Int. J. Syst. Evol. Microbiol.">
        <title>Novibacillus thermophilus gen. nov., sp. nov., a Gram-staining-negative and moderately thermophilic member of the family Thermoactinomycetaceae.</title>
        <authorList>
            <person name="Yang G."/>
            <person name="Chen J."/>
            <person name="Zhou S."/>
        </authorList>
    </citation>
    <scope>NUCLEOTIDE SEQUENCE [LARGE SCALE GENOMIC DNA]</scope>
    <source>
        <strain evidence="11 12">SG-1</strain>
    </source>
</reference>
<evidence type="ECO:0000256" key="5">
    <source>
        <dbReference type="ARBA" id="ARBA00038063"/>
    </source>
</evidence>
<dbReference type="PROSITE" id="PS01195">
    <property type="entry name" value="PEPT_TRNA_HYDROL_1"/>
    <property type="match status" value="1"/>
</dbReference>
<evidence type="ECO:0000256" key="9">
    <source>
        <dbReference type="RuleBase" id="RU000673"/>
    </source>
</evidence>
<dbReference type="AlphaFoldDB" id="A0A1U9K345"/>
<feature type="active site" description="Proton acceptor" evidence="8">
    <location>
        <position position="19"/>
    </location>
</feature>
<dbReference type="InterPro" id="IPR001328">
    <property type="entry name" value="Pept_tRNA_hydro"/>
</dbReference>
<name>A0A1U9K345_9BACL</name>
<comment type="similarity">
    <text evidence="5 8 10">Belongs to the PTH family.</text>
</comment>
<sequence>MKLIVGLGNPGTLYARTRHNVGFRVIDRLGDQWGVSVNRRKWDALIGEGHIRGEKVVLLKPQTYMNRSGMAVRPVVDYFQLDVEDLVVVYDDLDLPPGQIRLRLKGSAGGHNGMKSVIQHLGTEQFKRVRIGIGRPEPPQAVTDYVLEPFTRDEEKIVDEALDRAVDAIRCWTESTFLEAMNRYNVKE</sequence>
<dbReference type="OrthoDB" id="9800507at2"/>
<evidence type="ECO:0000256" key="1">
    <source>
        <dbReference type="ARBA" id="ARBA00013260"/>
    </source>
</evidence>
<evidence type="ECO:0000256" key="4">
    <source>
        <dbReference type="ARBA" id="ARBA00022884"/>
    </source>
</evidence>
<evidence type="ECO:0000313" key="11">
    <source>
        <dbReference type="EMBL" id="AQS54464.1"/>
    </source>
</evidence>
<feature type="binding site" evidence="8">
    <location>
        <position position="66"/>
    </location>
    <ligand>
        <name>tRNA</name>
        <dbReference type="ChEBI" id="CHEBI:17843"/>
    </ligand>
</feature>
<dbReference type="SUPFAM" id="SSF53178">
    <property type="entry name" value="Peptidyl-tRNA hydrolase-like"/>
    <property type="match status" value="1"/>
</dbReference>
<dbReference type="GO" id="GO:0004045">
    <property type="term" value="F:peptidyl-tRNA hydrolase activity"/>
    <property type="evidence" value="ECO:0007669"/>
    <property type="project" value="UniProtKB-UniRule"/>
</dbReference>
<dbReference type="GO" id="GO:0072344">
    <property type="term" value="P:rescue of stalled ribosome"/>
    <property type="evidence" value="ECO:0007669"/>
    <property type="project" value="UniProtKB-UniRule"/>
</dbReference>
<dbReference type="EC" id="3.1.1.29" evidence="1 8"/>
<dbReference type="PANTHER" id="PTHR17224">
    <property type="entry name" value="PEPTIDYL-TRNA HYDROLASE"/>
    <property type="match status" value="1"/>
</dbReference>
<keyword evidence="3 8" id="KW-0378">Hydrolase</keyword>
<evidence type="ECO:0000313" key="12">
    <source>
        <dbReference type="Proteomes" id="UP000188603"/>
    </source>
</evidence>
<evidence type="ECO:0000256" key="3">
    <source>
        <dbReference type="ARBA" id="ARBA00022801"/>
    </source>
</evidence>
<proteinExistence type="inferred from homology"/>
<dbReference type="GO" id="GO:0000049">
    <property type="term" value="F:tRNA binding"/>
    <property type="evidence" value="ECO:0007669"/>
    <property type="project" value="UniProtKB-UniRule"/>
</dbReference>
<feature type="site" description="Stabilizes the basic form of H active site to accept a proton" evidence="8">
    <location>
        <position position="91"/>
    </location>
</feature>
<comment type="subunit">
    <text evidence="8">Monomer.</text>
</comment>
<protein>
    <recommendedName>
        <fullName evidence="7 8">Peptidyl-tRNA hydrolase</fullName>
        <shortName evidence="8">Pth</shortName>
        <ecNumber evidence="1 8">3.1.1.29</ecNumber>
    </recommendedName>
</protein>
<dbReference type="InterPro" id="IPR018171">
    <property type="entry name" value="Pept_tRNA_hydro_CS"/>
</dbReference>
<dbReference type="GO" id="GO:0005737">
    <property type="term" value="C:cytoplasm"/>
    <property type="evidence" value="ECO:0007669"/>
    <property type="project" value="UniProtKB-SubCell"/>
</dbReference>
<comment type="function">
    <text evidence="8">Catalyzes the release of premature peptidyl moieties from peptidyl-tRNA molecules trapped in stalled 50S ribosomal subunits, and thus maintains levels of free tRNAs and 50S ribosomes.</text>
</comment>
<keyword evidence="4 8" id="KW-0694">RNA-binding</keyword>
<comment type="function">
    <text evidence="8">Hydrolyzes ribosome-free peptidyl-tRNAs (with 1 or more amino acids incorporated), which drop off the ribosome during protein synthesis, or as a result of ribosome stalling.</text>
</comment>
<comment type="catalytic activity">
    <reaction evidence="6 8 9">
        <text>an N-acyl-L-alpha-aminoacyl-tRNA + H2O = an N-acyl-L-amino acid + a tRNA + H(+)</text>
        <dbReference type="Rhea" id="RHEA:54448"/>
        <dbReference type="Rhea" id="RHEA-COMP:10123"/>
        <dbReference type="Rhea" id="RHEA-COMP:13883"/>
        <dbReference type="ChEBI" id="CHEBI:15377"/>
        <dbReference type="ChEBI" id="CHEBI:15378"/>
        <dbReference type="ChEBI" id="CHEBI:59874"/>
        <dbReference type="ChEBI" id="CHEBI:78442"/>
        <dbReference type="ChEBI" id="CHEBI:138191"/>
        <dbReference type="EC" id="3.1.1.29"/>
    </reaction>
</comment>
<dbReference type="NCBIfam" id="TIGR00447">
    <property type="entry name" value="pth"/>
    <property type="match status" value="1"/>
</dbReference>
<evidence type="ECO:0000256" key="6">
    <source>
        <dbReference type="ARBA" id="ARBA00048707"/>
    </source>
</evidence>
<dbReference type="CDD" id="cd00462">
    <property type="entry name" value="PTH"/>
    <property type="match status" value="1"/>
</dbReference>
<dbReference type="STRING" id="1471761.B0W44_00280"/>
<dbReference type="EMBL" id="CP019699">
    <property type="protein sequence ID" value="AQS54464.1"/>
    <property type="molecule type" value="Genomic_DNA"/>
</dbReference>
<keyword evidence="12" id="KW-1185">Reference proteome</keyword>
<dbReference type="Proteomes" id="UP000188603">
    <property type="component" value="Chromosome"/>
</dbReference>
<evidence type="ECO:0000256" key="10">
    <source>
        <dbReference type="RuleBase" id="RU004320"/>
    </source>
</evidence>
<keyword evidence="8" id="KW-0963">Cytoplasm</keyword>
<evidence type="ECO:0000256" key="7">
    <source>
        <dbReference type="ARBA" id="ARBA00050038"/>
    </source>
</evidence>
<feature type="binding site" evidence="8">
    <location>
        <position position="14"/>
    </location>
    <ligand>
        <name>tRNA</name>
        <dbReference type="ChEBI" id="CHEBI:17843"/>
    </ligand>
</feature>
<feature type="binding site" evidence="8">
    <location>
        <position position="112"/>
    </location>
    <ligand>
        <name>tRNA</name>
        <dbReference type="ChEBI" id="CHEBI:17843"/>
    </ligand>
</feature>
<dbReference type="PROSITE" id="PS01196">
    <property type="entry name" value="PEPT_TRNA_HYDROL_2"/>
    <property type="match status" value="1"/>
</dbReference>
<dbReference type="HAMAP" id="MF_00083">
    <property type="entry name" value="Pept_tRNA_hydro_bact"/>
    <property type="match status" value="1"/>
</dbReference>